<evidence type="ECO:0000313" key="11">
    <source>
        <dbReference type="EMBL" id="MDZ5761061.1"/>
    </source>
</evidence>
<dbReference type="EMBL" id="JARGYU010000001">
    <property type="protein sequence ID" value="MDZ5761061.1"/>
    <property type="molecule type" value="Genomic_DNA"/>
</dbReference>
<dbReference type="GO" id="GO:0006426">
    <property type="term" value="P:glycyl-tRNA aminoacylation"/>
    <property type="evidence" value="ECO:0007669"/>
    <property type="project" value="InterPro"/>
</dbReference>
<dbReference type="PROSITE" id="PS50861">
    <property type="entry name" value="AA_TRNA_LIGASE_II_GLYAB"/>
    <property type="match status" value="1"/>
</dbReference>
<dbReference type="GO" id="GO:0005524">
    <property type="term" value="F:ATP binding"/>
    <property type="evidence" value="ECO:0007669"/>
    <property type="project" value="UniProtKB-KW"/>
</dbReference>
<evidence type="ECO:0000313" key="12">
    <source>
        <dbReference type="Proteomes" id="UP001289135"/>
    </source>
</evidence>
<dbReference type="GO" id="GO:0004820">
    <property type="term" value="F:glycine-tRNA ligase activity"/>
    <property type="evidence" value="ECO:0007669"/>
    <property type="project" value="UniProtKB-EC"/>
</dbReference>
<feature type="region of interest" description="Disordered" evidence="10">
    <location>
        <begin position="405"/>
        <end position="460"/>
    </location>
</feature>
<dbReference type="EC" id="6.1.1.14" evidence="3"/>
<evidence type="ECO:0000256" key="5">
    <source>
        <dbReference type="ARBA" id="ARBA00022741"/>
    </source>
</evidence>
<evidence type="ECO:0000256" key="8">
    <source>
        <dbReference type="ARBA" id="ARBA00023146"/>
    </source>
</evidence>
<name>A0AAE4VJN1_9RICK</name>
<feature type="compositionally biased region" description="Low complexity" evidence="10">
    <location>
        <begin position="422"/>
        <end position="439"/>
    </location>
</feature>
<evidence type="ECO:0000256" key="7">
    <source>
        <dbReference type="ARBA" id="ARBA00022917"/>
    </source>
</evidence>
<gene>
    <name evidence="11" type="ORF">Lyticum_00222</name>
</gene>
<protein>
    <recommendedName>
        <fullName evidence="3">glycine--tRNA ligase</fullName>
        <ecNumber evidence="3">6.1.1.14</ecNumber>
    </recommendedName>
</protein>
<keyword evidence="8" id="KW-0030">Aminoacyl-tRNA synthetase</keyword>
<dbReference type="InterPro" id="IPR006194">
    <property type="entry name" value="Gly-tRNA-synth_heterodimer"/>
</dbReference>
<sequence>MSTLTLEIASLEMPCFIQETSADQLLSNFIKFFRGKFKIYEIILHKAKYQYYSTPRRISFVIEDLDILSKIDNESETQIVLHKGPKIKSDTSMLIGFMKSHNINENQLIIKDGIYYYIEETKKITLIDALAESIEYSLTSIKWPKTMRWEVTGTKWIRPITSILALLDNRVIDINFGHIKSDRITYGNKFYKNEQLFLENASNYTSFLYNSQVLLKRDDRYKIIYDGAKKIASSLQLEIIEDDILIQEIADMVEWPYLMYGEIPKEFIQMPKEILITSARYHQKYILLENNKGEIAPYFIFVTDKIINDNRLCIRGNQKVLNARLNDAQFFWQQDINFGLENYKKKLKNIIFHEKIGNIEEKIIRIKEIAQKLLYIEYGKHSTIYNIIDNIDNTESNSTIEEYFEKDDKNSNENSSDENSSDENSFNENSSDENSFNENSSDENSSDENSSKKNQNPLLYCSNTRNNTEYKSSCMEIMSQQLDEAIDLCKADLASNIVKEFPELQGIIGGHYARYSGKSEVVCHAITNHYKPQGISDDIKISPVTGILAIADKLDTIIEFFKIGIKPTGSKDPYALRRAAIGILRLIQANKFKMIIDHIHWIPQDVKEFILKRKY</sequence>
<dbReference type="Proteomes" id="UP001289135">
    <property type="component" value="Unassembled WGS sequence"/>
</dbReference>
<evidence type="ECO:0000256" key="2">
    <source>
        <dbReference type="ARBA" id="ARBA00011209"/>
    </source>
</evidence>
<evidence type="ECO:0000256" key="1">
    <source>
        <dbReference type="ARBA" id="ARBA00008226"/>
    </source>
</evidence>
<dbReference type="GO" id="GO:0005829">
    <property type="term" value="C:cytosol"/>
    <property type="evidence" value="ECO:0007669"/>
    <property type="project" value="TreeGrafter"/>
</dbReference>
<comment type="similarity">
    <text evidence="1">Belongs to the class-II aminoacyl-tRNA synthetase family.</text>
</comment>
<keyword evidence="4 11" id="KW-0436">Ligase</keyword>
<comment type="subunit">
    <text evidence="2">Tetramer of two alpha and two beta subunits.</text>
</comment>
<dbReference type="AlphaFoldDB" id="A0AAE4VJN1"/>
<keyword evidence="7" id="KW-0648">Protein biosynthesis</keyword>
<dbReference type="PRINTS" id="PR01045">
    <property type="entry name" value="TRNASYNTHGB"/>
</dbReference>
<organism evidence="11 12">
    <name type="scientific">Lyticum sinuosum</name>
    <dbReference type="NCBI Taxonomy" id="1332059"/>
    <lineage>
        <taxon>Bacteria</taxon>
        <taxon>Pseudomonadati</taxon>
        <taxon>Pseudomonadota</taxon>
        <taxon>Alphaproteobacteria</taxon>
        <taxon>Rickettsiales</taxon>
        <taxon>Lyticum</taxon>
    </lineage>
</organism>
<evidence type="ECO:0000256" key="6">
    <source>
        <dbReference type="ARBA" id="ARBA00022840"/>
    </source>
</evidence>
<dbReference type="NCBIfam" id="TIGR00211">
    <property type="entry name" value="glyS"/>
    <property type="match status" value="1"/>
</dbReference>
<keyword evidence="12" id="KW-1185">Reference proteome</keyword>
<comment type="catalytic activity">
    <reaction evidence="9">
        <text>tRNA(Gly) + glycine + ATP = glycyl-tRNA(Gly) + AMP + diphosphate</text>
        <dbReference type="Rhea" id="RHEA:16013"/>
        <dbReference type="Rhea" id="RHEA-COMP:9664"/>
        <dbReference type="Rhea" id="RHEA-COMP:9683"/>
        <dbReference type="ChEBI" id="CHEBI:30616"/>
        <dbReference type="ChEBI" id="CHEBI:33019"/>
        <dbReference type="ChEBI" id="CHEBI:57305"/>
        <dbReference type="ChEBI" id="CHEBI:78442"/>
        <dbReference type="ChEBI" id="CHEBI:78522"/>
        <dbReference type="ChEBI" id="CHEBI:456215"/>
        <dbReference type="EC" id="6.1.1.14"/>
    </reaction>
</comment>
<dbReference type="PANTHER" id="PTHR30075:SF2">
    <property type="entry name" value="GLYCINE--TRNA LIGASE, CHLOROPLASTIC_MITOCHONDRIAL 2"/>
    <property type="match status" value="1"/>
</dbReference>
<accession>A0AAE4VJN1</accession>
<dbReference type="SUPFAM" id="SSF109604">
    <property type="entry name" value="HD-domain/PDEase-like"/>
    <property type="match status" value="1"/>
</dbReference>
<comment type="caution">
    <text evidence="11">The sequence shown here is derived from an EMBL/GenBank/DDBJ whole genome shotgun (WGS) entry which is preliminary data.</text>
</comment>
<evidence type="ECO:0000256" key="10">
    <source>
        <dbReference type="SAM" id="MobiDB-lite"/>
    </source>
</evidence>
<evidence type="ECO:0000256" key="4">
    <source>
        <dbReference type="ARBA" id="ARBA00022598"/>
    </source>
</evidence>
<dbReference type="InterPro" id="IPR015944">
    <property type="entry name" value="Gly-tRNA-synth_bsu"/>
</dbReference>
<reference evidence="11" key="1">
    <citation type="submission" date="2023-02" db="EMBL/GenBank/DDBJ databases">
        <title>Host association and intracellularity evolved multiple times independently in the Rickettsiales.</title>
        <authorList>
            <person name="Castelli M."/>
            <person name="Nardi T."/>
            <person name="Gammuto L."/>
            <person name="Bellinzona G."/>
            <person name="Sabaneyeva E."/>
            <person name="Potekhin A."/>
            <person name="Serra V."/>
            <person name="Petroni G."/>
            <person name="Sassera D."/>
        </authorList>
    </citation>
    <scope>NUCLEOTIDE SEQUENCE</scope>
    <source>
        <strain evidence="11">USBL-36I1</strain>
    </source>
</reference>
<keyword evidence="6" id="KW-0067">ATP-binding</keyword>
<dbReference type="PANTHER" id="PTHR30075">
    <property type="entry name" value="GLYCYL-TRNA SYNTHETASE"/>
    <property type="match status" value="1"/>
</dbReference>
<dbReference type="RefSeq" id="WP_322498492.1">
    <property type="nucleotide sequence ID" value="NZ_JARGYU010000001.1"/>
</dbReference>
<proteinExistence type="inferred from homology"/>
<evidence type="ECO:0000256" key="3">
    <source>
        <dbReference type="ARBA" id="ARBA00012829"/>
    </source>
</evidence>
<keyword evidence="5" id="KW-0547">Nucleotide-binding</keyword>
<dbReference type="Pfam" id="PF02092">
    <property type="entry name" value="tRNA_synt_2f"/>
    <property type="match status" value="2"/>
</dbReference>
<evidence type="ECO:0000256" key="9">
    <source>
        <dbReference type="ARBA" id="ARBA00047937"/>
    </source>
</evidence>